<comment type="caution">
    <text evidence="7">The sequence shown here is derived from an EMBL/GenBank/DDBJ whole genome shotgun (WGS) entry which is preliminary data.</text>
</comment>
<dbReference type="GO" id="GO:0009236">
    <property type="term" value="P:cobalamin biosynthetic process"/>
    <property type="evidence" value="ECO:0007669"/>
    <property type="project" value="UniProtKB-KW"/>
</dbReference>
<sequence length="243" mass="25985">MRIRVIGMGMGPHHLTAEAAEALRGADYVVAADKGGDDPLLAVRRETAAAHGTELVAVPDPERDRADPADYPAAVRAWHRARTDAYARVLRTRGGTAAFLVWGDPSLYDSTLRIVGELARRLPAEYDVLPGISAPQLLAARHRIVLHPVGAPVHITTARRLDEAVAAGRRNIVVMLGGTAPAPDGLDDWSLWWGANLGTRGEELVAGRAADVREDVAAARARAKEAAGWVMDLCLLRAPEAGR</sequence>
<reference evidence="7 8" key="1">
    <citation type="submission" date="2019-10" db="EMBL/GenBank/DDBJ databases">
        <title>Streptomyces smaragdinus sp. nov. and Streptomyces fabii sp. nov., isolated from the gut of fungus growing-termite Macrotermes natalensis.</title>
        <authorList>
            <person name="Schwitalla J."/>
            <person name="Benndorf R."/>
            <person name="Martin K."/>
            <person name="De Beer W."/>
            <person name="Kaster A.-K."/>
            <person name="Vollmers J."/>
            <person name="Poulsen M."/>
            <person name="Beemelmanns C."/>
        </authorList>
    </citation>
    <scope>NUCLEOTIDE SEQUENCE [LARGE SCALE GENOMIC DNA]</scope>
    <source>
        <strain evidence="7 8">RB5</strain>
    </source>
</reference>
<dbReference type="PANTHER" id="PTHR43467">
    <property type="entry name" value="COBALT-PRECORRIN-2 C(20)-METHYLTRANSFERASE"/>
    <property type="match status" value="1"/>
</dbReference>
<comment type="pathway">
    <text evidence="1">Cofactor biosynthesis; adenosylcobalamin biosynthesis.</text>
</comment>
<dbReference type="InterPro" id="IPR035996">
    <property type="entry name" value="4pyrrol_Methylase_sf"/>
</dbReference>
<evidence type="ECO:0000256" key="3">
    <source>
        <dbReference type="ARBA" id="ARBA00022603"/>
    </source>
</evidence>
<dbReference type="InterPro" id="IPR000878">
    <property type="entry name" value="4pyrrol_Mease"/>
</dbReference>
<dbReference type="NCBIfam" id="TIGR02434">
    <property type="entry name" value="CobF"/>
    <property type="match status" value="1"/>
</dbReference>
<gene>
    <name evidence="7" type="ORF">SRB5_11560</name>
</gene>
<dbReference type="CDD" id="cd11643">
    <property type="entry name" value="Precorrin-6A-synthase"/>
    <property type="match status" value="1"/>
</dbReference>
<dbReference type="SUPFAM" id="SSF53790">
    <property type="entry name" value="Tetrapyrrole methylase"/>
    <property type="match status" value="1"/>
</dbReference>
<keyword evidence="2" id="KW-0169">Cobalamin biosynthesis</keyword>
<evidence type="ECO:0000259" key="6">
    <source>
        <dbReference type="Pfam" id="PF00590"/>
    </source>
</evidence>
<dbReference type="PANTHER" id="PTHR43467:SF1">
    <property type="entry name" value="PRECORRIN-6A SYNTHASE [DEACETYLATING]"/>
    <property type="match status" value="1"/>
</dbReference>
<feature type="domain" description="Tetrapyrrole methylase" evidence="6">
    <location>
        <begin position="4"/>
        <end position="211"/>
    </location>
</feature>
<accession>A0A7K0CD33</accession>
<dbReference type="InterPro" id="IPR014776">
    <property type="entry name" value="4pyrrole_Mease_sub2"/>
</dbReference>
<keyword evidence="8" id="KW-1185">Reference proteome</keyword>
<dbReference type="AlphaFoldDB" id="A0A7K0CD33"/>
<evidence type="ECO:0000313" key="8">
    <source>
        <dbReference type="Proteomes" id="UP000466345"/>
    </source>
</evidence>
<keyword evidence="5" id="KW-0949">S-adenosyl-L-methionine</keyword>
<dbReference type="Gene3D" id="3.40.1010.10">
    <property type="entry name" value="Cobalt-precorrin-4 Transmethylase, Domain 1"/>
    <property type="match status" value="1"/>
</dbReference>
<evidence type="ECO:0000256" key="2">
    <source>
        <dbReference type="ARBA" id="ARBA00022573"/>
    </source>
</evidence>
<evidence type="ECO:0000256" key="5">
    <source>
        <dbReference type="ARBA" id="ARBA00022691"/>
    </source>
</evidence>
<dbReference type="RefSeq" id="WP_153450310.1">
    <property type="nucleotide sequence ID" value="NZ_WEGJ01000002.1"/>
</dbReference>
<proteinExistence type="predicted"/>
<organism evidence="7 8">
    <name type="scientific">Streptomyces smaragdinus</name>
    <dbReference type="NCBI Taxonomy" id="2585196"/>
    <lineage>
        <taxon>Bacteria</taxon>
        <taxon>Bacillati</taxon>
        <taxon>Actinomycetota</taxon>
        <taxon>Actinomycetes</taxon>
        <taxon>Kitasatosporales</taxon>
        <taxon>Streptomycetaceae</taxon>
        <taxon>Streptomyces</taxon>
    </lineage>
</organism>
<dbReference type="Gene3D" id="3.30.950.10">
    <property type="entry name" value="Methyltransferase, Cobalt-precorrin-4 Transmethylase, Domain 2"/>
    <property type="match status" value="1"/>
</dbReference>
<keyword evidence="3" id="KW-0489">Methyltransferase</keyword>
<name>A0A7K0CD33_9ACTN</name>
<evidence type="ECO:0000256" key="4">
    <source>
        <dbReference type="ARBA" id="ARBA00022679"/>
    </source>
</evidence>
<dbReference type="GO" id="GO:0032259">
    <property type="term" value="P:methylation"/>
    <property type="evidence" value="ECO:0007669"/>
    <property type="project" value="UniProtKB-KW"/>
</dbReference>
<evidence type="ECO:0000313" key="7">
    <source>
        <dbReference type="EMBL" id="MQY11042.1"/>
    </source>
</evidence>
<evidence type="ECO:0000256" key="1">
    <source>
        <dbReference type="ARBA" id="ARBA00004953"/>
    </source>
</evidence>
<keyword evidence="4" id="KW-0808">Transferase</keyword>
<dbReference type="InterPro" id="IPR014777">
    <property type="entry name" value="4pyrrole_Mease_sub1"/>
</dbReference>
<dbReference type="GO" id="GO:0043819">
    <property type="term" value="F:precorrin-6A synthase (deacetylating) activity"/>
    <property type="evidence" value="ECO:0007669"/>
    <property type="project" value="InterPro"/>
</dbReference>
<dbReference type="Pfam" id="PF00590">
    <property type="entry name" value="TP_methylase"/>
    <property type="match status" value="1"/>
</dbReference>
<dbReference type="OrthoDB" id="9787471at2"/>
<dbReference type="Proteomes" id="UP000466345">
    <property type="component" value="Unassembled WGS sequence"/>
</dbReference>
<dbReference type="InterPro" id="IPR012797">
    <property type="entry name" value="CobF"/>
</dbReference>
<dbReference type="EMBL" id="WEGJ01000002">
    <property type="protein sequence ID" value="MQY11042.1"/>
    <property type="molecule type" value="Genomic_DNA"/>
</dbReference>
<protein>
    <recommendedName>
        <fullName evidence="6">Tetrapyrrole methylase domain-containing protein</fullName>
    </recommendedName>
</protein>